<dbReference type="OrthoDB" id="1926878at2759"/>
<dbReference type="SUPFAM" id="SSF52540">
    <property type="entry name" value="P-loop containing nucleoside triphosphate hydrolases"/>
    <property type="match status" value="1"/>
</dbReference>
<dbReference type="SMART" id="SM00382">
    <property type="entry name" value="AAA"/>
    <property type="match status" value="1"/>
</dbReference>
<proteinExistence type="inferred from homology"/>
<evidence type="ECO:0000313" key="6">
    <source>
        <dbReference type="Proteomes" id="UP000308730"/>
    </source>
</evidence>
<dbReference type="CDD" id="cd00009">
    <property type="entry name" value="AAA"/>
    <property type="match status" value="1"/>
</dbReference>
<dbReference type="PANTHER" id="PTHR10763:SF26">
    <property type="entry name" value="CELL DIVISION CONTROL PROTEIN 6 HOMOLOG"/>
    <property type="match status" value="1"/>
</dbReference>
<dbReference type="Gene3D" id="1.10.8.60">
    <property type="match status" value="1"/>
</dbReference>
<dbReference type="Proteomes" id="UP000308730">
    <property type="component" value="Unassembled WGS sequence"/>
</dbReference>
<keyword evidence="6" id="KW-1185">Reference proteome</keyword>
<dbReference type="InterPro" id="IPR050311">
    <property type="entry name" value="ORC1/CDC6"/>
</dbReference>
<dbReference type="GO" id="GO:0016887">
    <property type="term" value="F:ATP hydrolysis activity"/>
    <property type="evidence" value="ECO:0007669"/>
    <property type="project" value="InterPro"/>
</dbReference>
<feature type="compositionally biased region" description="Polar residues" evidence="3">
    <location>
        <begin position="601"/>
        <end position="613"/>
    </location>
</feature>
<evidence type="ECO:0000256" key="1">
    <source>
        <dbReference type="ARBA" id="ARBA00006184"/>
    </source>
</evidence>
<evidence type="ECO:0000313" key="5">
    <source>
        <dbReference type="EMBL" id="THH30928.1"/>
    </source>
</evidence>
<feature type="compositionally biased region" description="Polar residues" evidence="3">
    <location>
        <begin position="510"/>
        <end position="519"/>
    </location>
</feature>
<feature type="region of interest" description="Disordered" evidence="3">
    <location>
        <begin position="508"/>
        <end position="527"/>
    </location>
</feature>
<feature type="compositionally biased region" description="Low complexity" evidence="3">
    <location>
        <begin position="585"/>
        <end position="594"/>
    </location>
</feature>
<dbReference type="InterPro" id="IPR049945">
    <property type="entry name" value="AAA_22"/>
</dbReference>
<sequence length="681" mass="72524">MRHHVRRSTTIKDPVHLQLLQKHDDPLSLGLEPILQAHDSLACDNRPWNAISVKRPASSEGAAFDKGLNMLDTRESDASDNIPFDSVDALQVEGGCELDSGFIVLLPPAGHEVFAENKYHIRRAFDATGWTIHNSMSSLDPRTPVSGPPHISLATPPSTPPSALLPISARARALLRATCNNAGGLAGRADEVATVQCFVRALLLSPANVDGPEYSVLYISGSPGTGKTALVNTVLNSMQSDLAVAEVESIAVNCMALNSVEALWIRLVEALGGSSKTKKVKETPYKTLSRLLSERQSKCIILLDELDHIASSAQSLTTLFTLFHQHSLCIRLIGIANTHTLTSSSNSTVSVESLRHVQTCHFAPYAPPQLLDILHKRLSPLSGDSSLESVDKFLPRATLMLLTKKIAAQTGDVRALFEVLRGAIDIAMISETSSNPMAAPTPAVTPSHVLAALKAYTPAGTASRATPSTTASLNSELVAKVHNLGLQGRLVLLSLMLGSRRVGLGLALSGPTNRTPSTPTKRRNNATAKADNAVCNGVDMNQLHVYYTTILSRSDTEVFTPVSRSEFGDLVGVLETVGLVSISSSSGLPSTPTKSGRKGLQRTTSFGPSSNTGGQVVRLAEGIRLDEVTRGLGIDADIVGGDVRSQEVRAIADKERARIAKDARVVPSVAYLTVFEGAIEN</sequence>
<dbReference type="AlphaFoldDB" id="A0A4S4MZH7"/>
<evidence type="ECO:0000256" key="2">
    <source>
        <dbReference type="ARBA" id="ARBA00022705"/>
    </source>
</evidence>
<dbReference type="InterPro" id="IPR027417">
    <property type="entry name" value="P-loop_NTPase"/>
</dbReference>
<dbReference type="GO" id="GO:0033314">
    <property type="term" value="P:mitotic DNA replication checkpoint signaling"/>
    <property type="evidence" value="ECO:0007669"/>
    <property type="project" value="TreeGrafter"/>
</dbReference>
<comment type="similarity">
    <text evidence="1">Belongs to the CDC6/cdc18 family.</text>
</comment>
<reference evidence="5" key="1">
    <citation type="submission" date="2019-02" db="EMBL/GenBank/DDBJ databases">
        <title>Genome sequencing of the rare red list fungi Antrodiella citrinella (Flaviporus citrinellus).</title>
        <authorList>
            <person name="Buettner E."/>
            <person name="Kellner H."/>
        </authorList>
    </citation>
    <scope>NUCLEOTIDE SEQUENCE [LARGE SCALE GENOMIC DNA]</scope>
    <source>
        <strain evidence="5">DSM 108506</strain>
    </source>
</reference>
<feature type="domain" description="AAA+ ATPase" evidence="4">
    <location>
        <begin position="213"/>
        <end position="355"/>
    </location>
</feature>
<comment type="caution">
    <text evidence="5">The sequence shown here is derived from an EMBL/GenBank/DDBJ whole genome shotgun (WGS) entry which is preliminary data.</text>
</comment>
<dbReference type="EMBL" id="SGPM01000063">
    <property type="protein sequence ID" value="THH30928.1"/>
    <property type="molecule type" value="Genomic_DNA"/>
</dbReference>
<name>A0A4S4MZH7_9APHY</name>
<organism evidence="5 6">
    <name type="scientific">Antrodiella citrinella</name>
    <dbReference type="NCBI Taxonomy" id="2447956"/>
    <lineage>
        <taxon>Eukaryota</taxon>
        <taxon>Fungi</taxon>
        <taxon>Dikarya</taxon>
        <taxon>Basidiomycota</taxon>
        <taxon>Agaricomycotina</taxon>
        <taxon>Agaricomycetes</taxon>
        <taxon>Polyporales</taxon>
        <taxon>Steccherinaceae</taxon>
        <taxon>Antrodiella</taxon>
    </lineage>
</organism>
<gene>
    <name evidence="5" type="ORF">EUX98_g3253</name>
</gene>
<dbReference type="GO" id="GO:0005634">
    <property type="term" value="C:nucleus"/>
    <property type="evidence" value="ECO:0007669"/>
    <property type="project" value="TreeGrafter"/>
</dbReference>
<protein>
    <recommendedName>
        <fullName evidence="4">AAA+ ATPase domain-containing protein</fullName>
    </recommendedName>
</protein>
<dbReference type="GO" id="GO:0006270">
    <property type="term" value="P:DNA replication initiation"/>
    <property type="evidence" value="ECO:0007669"/>
    <property type="project" value="TreeGrafter"/>
</dbReference>
<evidence type="ECO:0000256" key="3">
    <source>
        <dbReference type="SAM" id="MobiDB-lite"/>
    </source>
</evidence>
<dbReference type="GO" id="GO:0003688">
    <property type="term" value="F:DNA replication origin binding"/>
    <property type="evidence" value="ECO:0007669"/>
    <property type="project" value="TreeGrafter"/>
</dbReference>
<dbReference type="InterPro" id="IPR003593">
    <property type="entry name" value="AAA+_ATPase"/>
</dbReference>
<dbReference type="PANTHER" id="PTHR10763">
    <property type="entry name" value="CELL DIVISION CONTROL PROTEIN 6-RELATED"/>
    <property type="match status" value="1"/>
</dbReference>
<dbReference type="Gene3D" id="3.40.50.300">
    <property type="entry name" value="P-loop containing nucleotide triphosphate hydrolases"/>
    <property type="match status" value="1"/>
</dbReference>
<keyword evidence="2" id="KW-0235">DNA replication</keyword>
<dbReference type="Pfam" id="PF13401">
    <property type="entry name" value="AAA_22"/>
    <property type="match status" value="1"/>
</dbReference>
<accession>A0A4S4MZH7</accession>
<evidence type="ECO:0000259" key="4">
    <source>
        <dbReference type="SMART" id="SM00382"/>
    </source>
</evidence>
<feature type="region of interest" description="Disordered" evidence="3">
    <location>
        <begin position="585"/>
        <end position="613"/>
    </location>
</feature>